<comment type="caution">
    <text evidence="5">Lacks conserved residue(s) required for the propagation of feature annotation.</text>
</comment>
<feature type="transmembrane region" description="Helical" evidence="7">
    <location>
        <begin position="205"/>
        <end position="225"/>
    </location>
</feature>
<sequence>MNPPVEEEVYNYYTEVLLPALLSSLPVLLSRLAHDAYSLLCNYTTSFIQFLFPIWFRQWTVDTTDTIARAAKDVASEGGELLSHIWSNDAGSGNATFIDYILEKMDRNNDGKLSALEWGSNAEEMKREIELLMHQYYHAVTDRLQTQQHTSWYAWLRNAISAIISVDWSLGAYLWHTCSGLIIVLVVTSILPGRLHGWTGRALRFPILGMTYMMISVELAIYTMIRFAIRALEGVFASRKHRAWRKGMAQAKTYEEWYEIAKRLDCSQGREEWRNNVEDDTAYRYSWPFILELLSDLKSSRKNNDIMMALAVLQQCTRKNVGGIMSDDLFSFTNCGEPKRVVSEFIDEVEKTLLWVTEEVRMKYPAPTLMAVDILESSTVGQKEKLEFERQLKSKVEDEQSKVIQSVISWATLGILGGSKHDDERTDKGRNGGNATPDYNDHMPTKAEVPDLRDVTRKEYVNNLLMREKVKTFLKRARAAYGRTAFCLSGGAMMGNYHFGAVKALIENDLLPPIISGTSAGAVIGAMICTRTKEELKRDLTPEVLAPNMSIFASSWGQRWARWYRHGTMFDQDDWYRRVKFFTCGDLTFEEAYKKTGRIFCVTLSATSKKAPPVLINYITAPNVVIASAVVASAAVPGFVDAMRLKVKDDNGVVREQAKRGEVSSFKVLSMTFCVSSYCLICQLLSSLNDNSQAYRDGSIDSDIPTTGLAEMLNCRFFLAAQANPHIVPFFYNSKGDVGRPSRWSSGIRDDSWRGGFLLSALEMYLKNDMRSKFHFLNDLEVAVGFTSTMMTQTYSGSTTIVPQVCLKDYLLLFGDQSVDDMKRYFQGGSVAAYQHIAMLKLHYKIAHALDECLARLEYDEASPNDPPRRRLSQLHMQKSLLSMASLPISGDSLLFRKLDDMNGTTHSNSVASDGYIIDDEHEKGGFDGVECAFGPKK</sequence>
<reference evidence="10 11" key="1">
    <citation type="submission" date="2024-10" db="EMBL/GenBank/DDBJ databases">
        <title>Updated reference genomes for cyclostephanoid diatoms.</title>
        <authorList>
            <person name="Roberts W.R."/>
            <person name="Alverson A.J."/>
        </authorList>
    </citation>
    <scope>NUCLEOTIDE SEQUENCE [LARGE SCALE GENOMIC DNA]</scope>
    <source>
        <strain evidence="10 11">AJA232-27</strain>
    </source>
</reference>
<evidence type="ECO:0008006" key="12">
    <source>
        <dbReference type="Google" id="ProtNLM"/>
    </source>
</evidence>
<keyword evidence="2 5" id="KW-0378">Hydrolase</keyword>
<feature type="transmembrane region" description="Helical" evidence="7">
    <location>
        <begin position="173"/>
        <end position="193"/>
    </location>
</feature>
<dbReference type="InterPro" id="IPR002048">
    <property type="entry name" value="EF_hand_dom"/>
</dbReference>
<dbReference type="InterPro" id="IPR018247">
    <property type="entry name" value="EF_Hand_1_Ca_BS"/>
</dbReference>
<dbReference type="GO" id="GO:0004806">
    <property type="term" value="F:triacylglycerol lipase activity"/>
    <property type="evidence" value="ECO:0007669"/>
    <property type="project" value="UniProtKB-ARBA"/>
</dbReference>
<evidence type="ECO:0000256" key="6">
    <source>
        <dbReference type="SAM" id="MobiDB-lite"/>
    </source>
</evidence>
<feature type="active site" description="Proton acceptor" evidence="5">
    <location>
        <position position="697"/>
    </location>
</feature>
<organism evidence="10 11">
    <name type="scientific">Discostella pseudostelligera</name>
    <dbReference type="NCBI Taxonomy" id="259834"/>
    <lineage>
        <taxon>Eukaryota</taxon>
        <taxon>Sar</taxon>
        <taxon>Stramenopiles</taxon>
        <taxon>Ochrophyta</taxon>
        <taxon>Bacillariophyta</taxon>
        <taxon>Coscinodiscophyceae</taxon>
        <taxon>Thalassiosirophycidae</taxon>
        <taxon>Stephanodiscales</taxon>
        <taxon>Stephanodiscaceae</taxon>
        <taxon>Discostella</taxon>
    </lineage>
</organism>
<evidence type="ECO:0000256" key="5">
    <source>
        <dbReference type="PROSITE-ProRule" id="PRU01161"/>
    </source>
</evidence>
<feature type="domain" description="PNPLA" evidence="9">
    <location>
        <begin position="486"/>
        <end position="710"/>
    </location>
</feature>
<keyword evidence="4 5" id="KW-0443">Lipid metabolism</keyword>
<dbReference type="EMBL" id="JALLBG020000135">
    <property type="protein sequence ID" value="KAL3762442.1"/>
    <property type="molecule type" value="Genomic_DNA"/>
</dbReference>
<evidence type="ECO:0000313" key="11">
    <source>
        <dbReference type="Proteomes" id="UP001530293"/>
    </source>
</evidence>
<dbReference type="PROSITE" id="PS51635">
    <property type="entry name" value="PNPLA"/>
    <property type="match status" value="1"/>
</dbReference>
<dbReference type="Proteomes" id="UP001530293">
    <property type="component" value="Unassembled WGS sequence"/>
</dbReference>
<dbReference type="Gene3D" id="3.40.1090.10">
    <property type="entry name" value="Cytosolic phospholipase A2 catalytic domain"/>
    <property type="match status" value="2"/>
</dbReference>
<keyword evidence="3 5" id="KW-0442">Lipid degradation</keyword>
<protein>
    <recommendedName>
        <fullName evidence="12">Calmodulin</fullName>
    </recommendedName>
</protein>
<feature type="compositionally biased region" description="Basic and acidic residues" evidence="6">
    <location>
        <begin position="421"/>
        <end position="430"/>
    </location>
</feature>
<dbReference type="PANTHER" id="PTHR14226:SF66">
    <property type="entry name" value="TRIACYLGLYCEROL LIPASE PTL2"/>
    <property type="match status" value="1"/>
</dbReference>
<dbReference type="AlphaFoldDB" id="A0ABD3MJU4"/>
<evidence type="ECO:0000259" key="8">
    <source>
        <dbReference type="PROSITE" id="PS50222"/>
    </source>
</evidence>
<keyword evidence="7" id="KW-0812">Transmembrane</keyword>
<evidence type="ECO:0000256" key="2">
    <source>
        <dbReference type="ARBA" id="ARBA00022801"/>
    </source>
</evidence>
<dbReference type="Pfam" id="PF11815">
    <property type="entry name" value="DUF3336"/>
    <property type="match status" value="1"/>
</dbReference>
<proteinExistence type="inferred from homology"/>
<dbReference type="PROSITE" id="PS50222">
    <property type="entry name" value="EF_HAND_2"/>
    <property type="match status" value="1"/>
</dbReference>
<keyword evidence="11" id="KW-1185">Reference proteome</keyword>
<evidence type="ECO:0000313" key="10">
    <source>
        <dbReference type="EMBL" id="KAL3762442.1"/>
    </source>
</evidence>
<dbReference type="InterPro" id="IPR016035">
    <property type="entry name" value="Acyl_Trfase/lysoPLipase"/>
</dbReference>
<dbReference type="PANTHER" id="PTHR14226">
    <property type="entry name" value="NEUROPATHY TARGET ESTERASE/SWISS CHEESE D.MELANOGASTER"/>
    <property type="match status" value="1"/>
</dbReference>
<dbReference type="Pfam" id="PF01734">
    <property type="entry name" value="Patatin"/>
    <property type="match status" value="1"/>
</dbReference>
<feature type="short sequence motif" description="GXSXG" evidence="5">
    <location>
        <begin position="517"/>
        <end position="521"/>
    </location>
</feature>
<comment type="similarity">
    <text evidence="1">Belongs to the PLPL family.</text>
</comment>
<gene>
    <name evidence="10" type="ORF">ACHAWU_008145</name>
</gene>
<evidence type="ECO:0000259" key="9">
    <source>
        <dbReference type="PROSITE" id="PS51635"/>
    </source>
</evidence>
<evidence type="ECO:0000256" key="4">
    <source>
        <dbReference type="ARBA" id="ARBA00023098"/>
    </source>
</evidence>
<dbReference type="InterPro" id="IPR021771">
    <property type="entry name" value="Triacylglycerol_lipase_N"/>
</dbReference>
<dbReference type="PROSITE" id="PS00018">
    <property type="entry name" value="EF_HAND_1"/>
    <property type="match status" value="1"/>
</dbReference>
<feature type="active site" description="Nucleophile" evidence="5">
    <location>
        <position position="519"/>
    </location>
</feature>
<dbReference type="InterPro" id="IPR002641">
    <property type="entry name" value="PNPLA_dom"/>
</dbReference>
<dbReference type="InterPro" id="IPR050301">
    <property type="entry name" value="NTE"/>
</dbReference>
<dbReference type="GO" id="GO:0016042">
    <property type="term" value="P:lipid catabolic process"/>
    <property type="evidence" value="ECO:0007669"/>
    <property type="project" value="UniProtKB-UniRule"/>
</dbReference>
<evidence type="ECO:0000256" key="1">
    <source>
        <dbReference type="ARBA" id="ARBA00006104"/>
    </source>
</evidence>
<evidence type="ECO:0000256" key="3">
    <source>
        <dbReference type="ARBA" id="ARBA00022963"/>
    </source>
</evidence>
<feature type="region of interest" description="Disordered" evidence="6">
    <location>
        <begin position="421"/>
        <end position="446"/>
    </location>
</feature>
<keyword evidence="7" id="KW-0472">Membrane</keyword>
<name>A0ABD3MJU4_9STRA</name>
<accession>A0ABD3MJU4</accession>
<keyword evidence="7" id="KW-1133">Transmembrane helix</keyword>
<evidence type="ECO:0000256" key="7">
    <source>
        <dbReference type="SAM" id="Phobius"/>
    </source>
</evidence>
<dbReference type="SUPFAM" id="SSF52151">
    <property type="entry name" value="FabD/lysophospholipase-like"/>
    <property type="match status" value="1"/>
</dbReference>
<comment type="caution">
    <text evidence="10">The sequence shown here is derived from an EMBL/GenBank/DDBJ whole genome shotgun (WGS) entry which is preliminary data.</text>
</comment>
<feature type="domain" description="EF-hand" evidence="8">
    <location>
        <begin position="93"/>
        <end position="128"/>
    </location>
</feature>